<dbReference type="PROSITE" id="PS00600">
    <property type="entry name" value="AA_TRANSFER_CLASS_3"/>
    <property type="match status" value="1"/>
</dbReference>
<dbReference type="UniPathway" id="UPA00078">
    <property type="reaction ID" value="UER00160"/>
</dbReference>
<dbReference type="GO" id="GO:0009102">
    <property type="term" value="P:biotin biosynthetic process"/>
    <property type="evidence" value="ECO:0007669"/>
    <property type="project" value="UniProtKB-UniRule"/>
</dbReference>
<dbReference type="EMBL" id="WPIK01000011">
    <property type="protein sequence ID" value="MVN22401.1"/>
    <property type="molecule type" value="Genomic_DNA"/>
</dbReference>
<dbReference type="PANTHER" id="PTHR42684">
    <property type="entry name" value="ADENOSYLMETHIONINE-8-AMINO-7-OXONONANOATE AMINOTRANSFERASE"/>
    <property type="match status" value="1"/>
</dbReference>
<dbReference type="GO" id="GO:0004141">
    <property type="term" value="F:dethiobiotin synthase activity"/>
    <property type="evidence" value="ECO:0007669"/>
    <property type="project" value="TreeGrafter"/>
</dbReference>
<evidence type="ECO:0000256" key="5">
    <source>
        <dbReference type="ARBA" id="ARBA00022691"/>
    </source>
</evidence>
<comment type="cofactor">
    <cofactor evidence="1 9">
        <name>pyridoxal 5'-phosphate</name>
        <dbReference type="ChEBI" id="CHEBI:597326"/>
    </cofactor>
</comment>
<dbReference type="InterPro" id="IPR005814">
    <property type="entry name" value="Aminotrans_3"/>
</dbReference>
<evidence type="ECO:0000256" key="1">
    <source>
        <dbReference type="ARBA" id="ARBA00001933"/>
    </source>
</evidence>
<accession>A0A7K1SYL6</accession>
<protein>
    <recommendedName>
        <fullName evidence="9">Adenosylmethionine-8-amino-7-oxononanoate aminotransferase</fullName>
        <ecNumber evidence="9">2.6.1.62</ecNumber>
    </recommendedName>
    <alternativeName>
        <fullName evidence="9">7,8-diamino-pelargonic acid aminotransferase</fullName>
        <shortName evidence="9">DAPA AT</shortName>
        <shortName evidence="9">DAPA aminotransferase</shortName>
    </alternativeName>
    <alternativeName>
        <fullName evidence="9">7,8-diaminononanoate synthase</fullName>
        <shortName evidence="9">DANS</shortName>
    </alternativeName>
    <alternativeName>
        <fullName evidence="9">Diaminopelargonic acid synthase</fullName>
    </alternativeName>
</protein>
<feature type="binding site" evidence="9">
    <location>
        <position position="388"/>
    </location>
    <ligand>
        <name>substrate</name>
    </ligand>
</feature>
<comment type="catalytic activity">
    <reaction evidence="8 9">
        <text>(8S)-8-amino-7-oxononanoate + S-adenosyl-L-methionine = S-adenosyl-4-methylsulfanyl-2-oxobutanoate + (7R,8S)-7,8-diammoniononanoate</text>
        <dbReference type="Rhea" id="RHEA:16861"/>
        <dbReference type="ChEBI" id="CHEBI:16490"/>
        <dbReference type="ChEBI" id="CHEBI:59789"/>
        <dbReference type="ChEBI" id="CHEBI:149468"/>
        <dbReference type="ChEBI" id="CHEBI:149469"/>
        <dbReference type="EC" id="2.6.1.62"/>
    </reaction>
</comment>
<feature type="binding site" evidence="9">
    <location>
        <position position="142"/>
    </location>
    <ligand>
        <name>substrate</name>
    </ligand>
</feature>
<dbReference type="Proteomes" id="UP000462014">
    <property type="component" value="Unassembled WGS sequence"/>
</dbReference>
<dbReference type="CDD" id="cd00610">
    <property type="entry name" value="OAT_like"/>
    <property type="match status" value="1"/>
</dbReference>
<dbReference type="Gene3D" id="3.90.1150.10">
    <property type="entry name" value="Aspartate Aminotransferase, domain 1"/>
    <property type="match status" value="1"/>
</dbReference>
<feature type="binding site" evidence="9">
    <location>
        <begin position="298"/>
        <end position="299"/>
    </location>
    <ligand>
        <name>pyridoxal 5'-phosphate</name>
        <dbReference type="ChEBI" id="CHEBI:597326"/>
    </ligand>
</feature>
<comment type="caution">
    <text evidence="10">The sequence shown here is derived from an EMBL/GenBank/DDBJ whole genome shotgun (WGS) entry which is preliminary data.</text>
</comment>
<keyword evidence="7 9" id="KW-0663">Pyridoxal phosphate</keyword>
<feature type="binding site" evidence="9">
    <location>
        <position position="50"/>
    </location>
    <ligand>
        <name>substrate</name>
    </ligand>
</feature>
<evidence type="ECO:0000256" key="8">
    <source>
        <dbReference type="ARBA" id="ARBA00048449"/>
    </source>
</evidence>
<dbReference type="InterPro" id="IPR015424">
    <property type="entry name" value="PyrdxlP-dep_Trfase"/>
</dbReference>
<organism evidence="10 11">
    <name type="scientific">Mucilaginibacter arboris</name>
    <dbReference type="NCBI Taxonomy" id="2682090"/>
    <lineage>
        <taxon>Bacteria</taxon>
        <taxon>Pseudomonadati</taxon>
        <taxon>Bacteroidota</taxon>
        <taxon>Sphingobacteriia</taxon>
        <taxon>Sphingobacteriales</taxon>
        <taxon>Sphingobacteriaceae</taxon>
        <taxon>Mucilaginibacter</taxon>
    </lineage>
</organism>
<dbReference type="InterPro" id="IPR015422">
    <property type="entry name" value="PyrdxlP-dep_Trfase_small"/>
</dbReference>
<keyword evidence="9" id="KW-0963">Cytoplasm</keyword>
<dbReference type="GO" id="GO:0004015">
    <property type="term" value="F:adenosylmethionine-8-amino-7-oxononanoate transaminase activity"/>
    <property type="evidence" value="ECO:0007669"/>
    <property type="project" value="UniProtKB-UniRule"/>
</dbReference>
<dbReference type="FunFam" id="3.40.640.10:FF:000004">
    <property type="entry name" value="Acetylornithine aminotransferase"/>
    <property type="match status" value="1"/>
</dbReference>
<keyword evidence="11" id="KW-1185">Reference proteome</keyword>
<comment type="pathway">
    <text evidence="2 9">Cofactor biosynthesis; biotin biosynthesis; 7,8-diaminononanoate from 8-amino-7-oxononanoate (SAM route): step 1/1.</text>
</comment>
<dbReference type="PANTHER" id="PTHR42684:SF3">
    <property type="entry name" value="ADENOSYLMETHIONINE-8-AMINO-7-OXONONANOATE AMINOTRANSFERASE"/>
    <property type="match status" value="1"/>
</dbReference>
<evidence type="ECO:0000256" key="3">
    <source>
        <dbReference type="ARBA" id="ARBA00022576"/>
    </source>
</evidence>
<dbReference type="GO" id="GO:0051537">
    <property type="term" value="F:2 iron, 2 sulfur cluster binding"/>
    <property type="evidence" value="ECO:0007669"/>
    <property type="project" value="UniProtKB-KW"/>
</dbReference>
<dbReference type="GO" id="GO:0030170">
    <property type="term" value="F:pyridoxal phosphate binding"/>
    <property type="evidence" value="ECO:0007669"/>
    <property type="project" value="UniProtKB-UniRule"/>
</dbReference>
<reference evidence="10 11" key="1">
    <citation type="submission" date="2019-12" db="EMBL/GenBank/DDBJ databases">
        <title>Mucilaginibacter sp. HMF7410 genome sequencing and assembly.</title>
        <authorList>
            <person name="Kang H."/>
            <person name="Cha I."/>
            <person name="Kim H."/>
            <person name="Joh K."/>
        </authorList>
    </citation>
    <scope>NUCLEOTIDE SEQUENCE [LARGE SCALE GENOMIC DNA]</scope>
    <source>
        <strain evidence="10 11">HMF7410</strain>
    </source>
</reference>
<dbReference type="InterPro" id="IPR015421">
    <property type="entry name" value="PyrdxlP-dep_Trfase_major"/>
</dbReference>
<evidence type="ECO:0000256" key="6">
    <source>
        <dbReference type="ARBA" id="ARBA00022756"/>
    </source>
</evidence>
<feature type="site" description="Participates in the substrate recognition with KAPA and in a stacking interaction with the adenine ring of SAM" evidence="9">
    <location>
        <position position="15"/>
    </location>
</feature>
<dbReference type="Pfam" id="PF00202">
    <property type="entry name" value="Aminotran_3"/>
    <property type="match status" value="1"/>
</dbReference>
<sequence length="421" mass="47310">MNWTERDLKVIWHPYTQMQTAAPPIPIVRGEGALLFDDKGKAYLDAVSSWWVNIHGHAHPYIAEKVSEQLKTLEHVIFAGFTHPTAIELAEGLLSILPENQQKVFYSDNGSTAVEVALKMCMQYWGNQGKPRTKILAFHNAYHGDTFGAMSVSARSAFTASFDPYLFEVEFIDLPNEGNIESIKQKLSAISPELICFIFEPLVQGSGGMLMYEAKYLDGLMKHCRKEGVLLIADEVMTGFGRTGKRFAMDHLEEKPDLMCFSKGLTGGTMPLGITTCTNQIYDAFLSEDKHKTLFHGHSFTANPVACAAALASMDLFMDPKTMTNIERICKRHKEFADKNSINPKLKEVRQTGTILAMEFNVESGTSYFSNLRDQLYQFFLSKNIILRPLGNIIYFLTPYCITDEQLGQLYAAVEDALETF</sequence>
<comment type="function">
    <text evidence="9">Catalyzes the transfer of the alpha-amino group from S-adenosyl-L-methionine (SAM) to 7-keto-8-aminopelargonic acid (KAPA) to form 7,8-diaminopelargonic acid (DAPA). It is the only aminotransferase known to utilize SAM as an amino donor.</text>
</comment>
<feature type="binding site" evidence="9">
    <location>
        <position position="234"/>
    </location>
    <ligand>
        <name>pyridoxal 5'-phosphate</name>
        <dbReference type="ChEBI" id="CHEBI:597326"/>
    </ligand>
</feature>
<evidence type="ECO:0000313" key="11">
    <source>
        <dbReference type="Proteomes" id="UP000462014"/>
    </source>
</evidence>
<comment type="subcellular location">
    <subcellularLocation>
        <location evidence="9">Cytoplasm</location>
    </subcellularLocation>
</comment>
<dbReference type="SUPFAM" id="SSF53383">
    <property type="entry name" value="PLP-dependent transferases"/>
    <property type="match status" value="1"/>
</dbReference>
<feature type="binding site" evidence="9">
    <location>
        <position position="297"/>
    </location>
    <ligand>
        <name>substrate</name>
    </ligand>
</feature>
<name>A0A7K1SYL6_9SPHI</name>
<evidence type="ECO:0000256" key="9">
    <source>
        <dbReference type="HAMAP-Rule" id="MF_00834"/>
    </source>
</evidence>
<keyword evidence="5 9" id="KW-0949">S-adenosyl-L-methionine</keyword>
<evidence type="ECO:0000313" key="10">
    <source>
        <dbReference type="EMBL" id="MVN22401.1"/>
    </source>
</evidence>
<dbReference type="RefSeq" id="WP_157567603.1">
    <property type="nucleotide sequence ID" value="NZ_WPIK01000011.1"/>
</dbReference>
<proteinExistence type="inferred from homology"/>
<dbReference type="EC" id="2.6.1.62" evidence="9"/>
<dbReference type="NCBIfam" id="TIGR00508">
    <property type="entry name" value="bioA"/>
    <property type="match status" value="1"/>
</dbReference>
<dbReference type="InterPro" id="IPR005815">
    <property type="entry name" value="BioA"/>
</dbReference>
<dbReference type="InterPro" id="IPR049704">
    <property type="entry name" value="Aminotrans_3_PPA_site"/>
</dbReference>
<comment type="similarity">
    <text evidence="9">Belongs to the class-III pyridoxal-phosphate-dependent aminotransferase family. BioA subfamily.</text>
</comment>
<keyword evidence="3 9" id="KW-0032">Aminotransferase</keyword>
<evidence type="ECO:0000256" key="7">
    <source>
        <dbReference type="ARBA" id="ARBA00022898"/>
    </source>
</evidence>
<dbReference type="AlphaFoldDB" id="A0A7K1SYL6"/>
<keyword evidence="4 9" id="KW-0808">Transferase</keyword>
<keyword evidence="6 9" id="KW-0093">Biotin biosynthesis</keyword>
<comment type="subunit">
    <text evidence="9">Homodimer.</text>
</comment>
<feature type="modified residue" description="N6-(pyridoxal phosphate)lysine" evidence="9">
    <location>
        <position position="263"/>
    </location>
</feature>
<feature type="binding site" evidence="9">
    <location>
        <position position="263"/>
    </location>
    <ligand>
        <name>substrate</name>
    </ligand>
</feature>
<feature type="binding site" evidence="9">
    <location>
        <begin position="110"/>
        <end position="111"/>
    </location>
    <ligand>
        <name>pyridoxal 5'-phosphate</name>
        <dbReference type="ChEBI" id="CHEBI:597326"/>
    </ligand>
</feature>
<dbReference type="HAMAP" id="MF_00834">
    <property type="entry name" value="BioA"/>
    <property type="match status" value="1"/>
</dbReference>
<evidence type="ECO:0000256" key="4">
    <source>
        <dbReference type="ARBA" id="ARBA00022679"/>
    </source>
</evidence>
<dbReference type="Gene3D" id="3.40.640.10">
    <property type="entry name" value="Type I PLP-dependent aspartate aminotransferase-like (Major domain)"/>
    <property type="match status" value="1"/>
</dbReference>
<gene>
    <name evidence="9 10" type="primary">bioA</name>
    <name evidence="10" type="ORF">GO621_12730</name>
</gene>
<evidence type="ECO:0000256" key="2">
    <source>
        <dbReference type="ARBA" id="ARBA00005063"/>
    </source>
</evidence>
<dbReference type="GO" id="GO:0005737">
    <property type="term" value="C:cytoplasm"/>
    <property type="evidence" value="ECO:0007669"/>
    <property type="project" value="UniProtKB-SubCell"/>
</dbReference>
<dbReference type="NCBIfam" id="NF004624">
    <property type="entry name" value="PRK05964.1"/>
    <property type="match status" value="1"/>
</dbReference>